<evidence type="ECO:0000313" key="5">
    <source>
        <dbReference type="EMBL" id="MBO8453017.1"/>
    </source>
</evidence>
<keyword evidence="2" id="KW-0732">Signal</keyword>
<dbReference type="Gene3D" id="3.40.50.2300">
    <property type="match status" value="2"/>
</dbReference>
<protein>
    <submittedName>
        <fullName evidence="5">LysM peptidoglycan-binding domain-containing protein</fullName>
    </submittedName>
</protein>
<dbReference type="CDD" id="cd00118">
    <property type="entry name" value="LysM"/>
    <property type="match status" value="2"/>
</dbReference>
<evidence type="ECO:0000259" key="3">
    <source>
        <dbReference type="PROSITE" id="PS50943"/>
    </source>
</evidence>
<dbReference type="Proteomes" id="UP000823661">
    <property type="component" value="Unassembled WGS sequence"/>
</dbReference>
<evidence type="ECO:0000256" key="2">
    <source>
        <dbReference type="SAM" id="SignalP"/>
    </source>
</evidence>
<accession>A0A9D9HIZ7</accession>
<dbReference type="PANTHER" id="PTHR33734:SF22">
    <property type="entry name" value="MEMBRANE-BOUND LYTIC MUREIN TRANSGLYCOSYLASE D"/>
    <property type="match status" value="1"/>
</dbReference>
<dbReference type="PANTHER" id="PTHR33734">
    <property type="entry name" value="LYSM DOMAIN-CONTAINING GPI-ANCHORED PROTEIN 2"/>
    <property type="match status" value="1"/>
</dbReference>
<evidence type="ECO:0000259" key="4">
    <source>
        <dbReference type="PROSITE" id="PS51782"/>
    </source>
</evidence>
<dbReference type="EMBL" id="JADIMI010000085">
    <property type="protein sequence ID" value="MBO8453017.1"/>
    <property type="molecule type" value="Genomic_DNA"/>
</dbReference>
<feature type="compositionally biased region" description="Basic and acidic residues" evidence="1">
    <location>
        <begin position="189"/>
        <end position="207"/>
    </location>
</feature>
<sequence length="569" mass="63931">MKKIFLTFLAITVFLAAAPSYGLKAQDYVAPPVTVSKEKVRMDGKLYYSHIVLEKQTLYSIAKAYGVEIDDIYAANPSLKENGLKKNAIILVPAVNIQEAAPAPVSEEKKTVKEDKANARKAAREDRKRKKAAQKDFFIHTVRWYENLEVISEKYGVPVEVIQKVNGLDGKKLKNRQQLMIPTNPEKYVSVDEKPGSVDTGDSREDTVVTRPVPADDIISVLAAGDKVNALLMLPFNAGGDSPSQISMDFYCGALLAAKELGDSGADIDLSVYDTYGDALPITAERLEKSDFVIGPPSQKGLYALLEICPEKTYVISPLDTRTENLTAAHSNFIQVPVSQEAQYEDLLAWISEEKTARDSVIIIYEKGIKDLRKETEFRQLLDRSGLRHSAFSYSILEGRDVLDAMGRLMTAEGVNRVLVASESEAFVNDVVRNLNLLIHNKYNIVLYGASRIRSYETIDVANLHNASFHSSLSYYIDYDTPEVMDFLMKFRALFNTEPTQMAFQGYDIMYYFSRLCSTYGDSWAERLTTVRTPMLMSDFIFEKKGDGLSRNTVRRVIYEPDYSVTLIR</sequence>
<feature type="compositionally biased region" description="Basic and acidic residues" evidence="1">
    <location>
        <begin position="106"/>
        <end position="126"/>
    </location>
</feature>
<evidence type="ECO:0000256" key="1">
    <source>
        <dbReference type="SAM" id="MobiDB-lite"/>
    </source>
</evidence>
<feature type="domain" description="HTH cro/C1-type" evidence="3">
    <location>
        <begin position="56"/>
        <end position="72"/>
    </location>
</feature>
<dbReference type="AlphaFoldDB" id="A0A9D9HIZ7"/>
<evidence type="ECO:0000313" key="6">
    <source>
        <dbReference type="Proteomes" id="UP000823661"/>
    </source>
</evidence>
<dbReference type="SUPFAM" id="SSF53822">
    <property type="entry name" value="Periplasmic binding protein-like I"/>
    <property type="match status" value="1"/>
</dbReference>
<dbReference type="InterPro" id="IPR001387">
    <property type="entry name" value="Cro/C1-type_HTH"/>
</dbReference>
<dbReference type="Pfam" id="PF01476">
    <property type="entry name" value="LysM"/>
    <property type="match status" value="2"/>
</dbReference>
<dbReference type="SMART" id="SM00257">
    <property type="entry name" value="LysM"/>
    <property type="match status" value="2"/>
</dbReference>
<reference evidence="5" key="1">
    <citation type="submission" date="2020-10" db="EMBL/GenBank/DDBJ databases">
        <authorList>
            <person name="Gilroy R."/>
        </authorList>
    </citation>
    <scope>NUCLEOTIDE SEQUENCE</scope>
    <source>
        <strain evidence="5">B1-20833</strain>
    </source>
</reference>
<dbReference type="SUPFAM" id="SSF54106">
    <property type="entry name" value="LysM domain"/>
    <property type="match status" value="2"/>
</dbReference>
<gene>
    <name evidence="5" type="ORF">IAC06_09090</name>
</gene>
<feature type="domain" description="LysM" evidence="4">
    <location>
        <begin position="138"/>
        <end position="181"/>
    </location>
</feature>
<dbReference type="Gene3D" id="3.10.350.10">
    <property type="entry name" value="LysM domain"/>
    <property type="match status" value="2"/>
</dbReference>
<feature type="signal peptide" evidence="2">
    <location>
        <begin position="1"/>
        <end position="25"/>
    </location>
</feature>
<feature type="chain" id="PRO_5038387270" evidence="2">
    <location>
        <begin position="26"/>
        <end position="569"/>
    </location>
</feature>
<feature type="region of interest" description="Disordered" evidence="1">
    <location>
        <begin position="103"/>
        <end position="128"/>
    </location>
</feature>
<feature type="domain" description="LysM" evidence="4">
    <location>
        <begin position="48"/>
        <end position="92"/>
    </location>
</feature>
<dbReference type="InterPro" id="IPR018392">
    <property type="entry name" value="LysM"/>
</dbReference>
<dbReference type="PROSITE" id="PS51782">
    <property type="entry name" value="LYSM"/>
    <property type="match status" value="2"/>
</dbReference>
<name>A0A9D9HIZ7_9BACT</name>
<organism evidence="5 6">
    <name type="scientific">Candidatus Cryptobacteroides intestinavium</name>
    <dbReference type="NCBI Taxonomy" id="2840766"/>
    <lineage>
        <taxon>Bacteria</taxon>
        <taxon>Pseudomonadati</taxon>
        <taxon>Bacteroidota</taxon>
        <taxon>Bacteroidia</taxon>
        <taxon>Bacteroidales</taxon>
        <taxon>Candidatus Cryptobacteroides</taxon>
    </lineage>
</organism>
<dbReference type="InterPro" id="IPR028082">
    <property type="entry name" value="Peripla_BP_I"/>
</dbReference>
<dbReference type="PROSITE" id="PS50943">
    <property type="entry name" value="HTH_CROC1"/>
    <property type="match status" value="1"/>
</dbReference>
<proteinExistence type="predicted"/>
<reference evidence="5" key="2">
    <citation type="journal article" date="2021" name="PeerJ">
        <title>Extensive microbial diversity within the chicken gut microbiome revealed by metagenomics and culture.</title>
        <authorList>
            <person name="Gilroy R."/>
            <person name="Ravi A."/>
            <person name="Getino M."/>
            <person name="Pursley I."/>
            <person name="Horton D.L."/>
            <person name="Alikhan N.F."/>
            <person name="Baker D."/>
            <person name="Gharbi K."/>
            <person name="Hall N."/>
            <person name="Watson M."/>
            <person name="Adriaenssens E.M."/>
            <person name="Foster-Nyarko E."/>
            <person name="Jarju S."/>
            <person name="Secka A."/>
            <person name="Antonio M."/>
            <person name="Oren A."/>
            <person name="Chaudhuri R.R."/>
            <person name="La Ragione R."/>
            <person name="Hildebrand F."/>
            <person name="Pallen M.J."/>
        </authorList>
    </citation>
    <scope>NUCLEOTIDE SEQUENCE</scope>
    <source>
        <strain evidence="5">B1-20833</strain>
    </source>
</reference>
<dbReference type="GO" id="GO:0008932">
    <property type="term" value="F:lytic endotransglycosylase activity"/>
    <property type="evidence" value="ECO:0007669"/>
    <property type="project" value="TreeGrafter"/>
</dbReference>
<comment type="caution">
    <text evidence="5">The sequence shown here is derived from an EMBL/GenBank/DDBJ whole genome shotgun (WGS) entry which is preliminary data.</text>
</comment>
<feature type="region of interest" description="Disordered" evidence="1">
    <location>
        <begin position="188"/>
        <end position="207"/>
    </location>
</feature>
<dbReference type="InterPro" id="IPR036779">
    <property type="entry name" value="LysM_dom_sf"/>
</dbReference>